<keyword evidence="1" id="KW-0812">Transmembrane</keyword>
<feature type="transmembrane region" description="Helical" evidence="1">
    <location>
        <begin position="7"/>
        <end position="34"/>
    </location>
</feature>
<organism evidence="2 3">
    <name type="scientific">Candidatus Accumulibacter phosphatis</name>
    <dbReference type="NCBI Taxonomy" id="327160"/>
    <lineage>
        <taxon>Bacteria</taxon>
        <taxon>Pseudomonadati</taxon>
        <taxon>Pseudomonadota</taxon>
        <taxon>Betaproteobacteria</taxon>
        <taxon>Candidatus Accumulibacter</taxon>
    </lineage>
</organism>
<accession>A0A080LTD4</accession>
<feature type="transmembrane region" description="Helical" evidence="1">
    <location>
        <begin position="46"/>
        <end position="65"/>
    </location>
</feature>
<dbReference type="Proteomes" id="UP000020077">
    <property type="component" value="Unassembled WGS sequence"/>
</dbReference>
<feature type="transmembrane region" description="Helical" evidence="1">
    <location>
        <begin position="85"/>
        <end position="102"/>
    </location>
</feature>
<protein>
    <submittedName>
        <fullName evidence="2">Uncharacterized protein</fullName>
    </submittedName>
</protein>
<reference evidence="2 3" key="1">
    <citation type="submission" date="2014-02" db="EMBL/GenBank/DDBJ databases">
        <title>Expanding our view of genomic diversity in Candidatus Accumulibacter clades.</title>
        <authorList>
            <person name="Skennerton C.T."/>
            <person name="Barr J.J."/>
            <person name="Slater F.R."/>
            <person name="Bond P.L."/>
            <person name="Tyson G.W."/>
        </authorList>
    </citation>
    <scope>NUCLEOTIDE SEQUENCE [LARGE SCALE GENOMIC DNA]</scope>
    <source>
        <strain evidence="3">BA-91</strain>
    </source>
</reference>
<sequence>MHPSARLLVWFLVLVAIQGLEGRLLLAALLVLPLFGRPALRRCGQLIRGARWLLLSVFVILAWGGAGDPAWSGMMAPSREGLVDASTHVGRLLLMLMAVAVLRERMPLADLLTAIHRLLEPLRHCGLDTERGLVRLLLVLRYLETMPRPGDWRQLLDVPASANSEVFELTDRRLSRRDYLIIMIALASILPVFYFRQT</sequence>
<dbReference type="EMBL" id="JDVG02000495">
    <property type="protein sequence ID" value="KFB71767.1"/>
    <property type="molecule type" value="Genomic_DNA"/>
</dbReference>
<feature type="transmembrane region" description="Helical" evidence="1">
    <location>
        <begin position="179"/>
        <end position="195"/>
    </location>
</feature>
<keyword evidence="1" id="KW-0472">Membrane</keyword>
<evidence type="ECO:0000313" key="2">
    <source>
        <dbReference type="EMBL" id="KFB71767.1"/>
    </source>
</evidence>
<comment type="caution">
    <text evidence="2">The sequence shown here is derived from an EMBL/GenBank/DDBJ whole genome shotgun (WGS) entry which is preliminary data.</text>
</comment>
<name>A0A080LTD4_9PROT</name>
<evidence type="ECO:0000313" key="3">
    <source>
        <dbReference type="Proteomes" id="UP000020077"/>
    </source>
</evidence>
<evidence type="ECO:0000256" key="1">
    <source>
        <dbReference type="SAM" id="Phobius"/>
    </source>
</evidence>
<dbReference type="AlphaFoldDB" id="A0A080LTD4"/>
<proteinExistence type="predicted"/>
<gene>
    <name evidence="2" type="ORF">AW09_003084</name>
</gene>
<keyword evidence="1" id="KW-1133">Transmembrane helix</keyword>